<evidence type="ECO:0000313" key="3">
    <source>
        <dbReference type="Proteomes" id="UP000284842"/>
    </source>
</evidence>
<dbReference type="InParanoid" id="A0A409VFZ7"/>
<dbReference type="InterPro" id="IPR001810">
    <property type="entry name" value="F-box_dom"/>
</dbReference>
<evidence type="ECO:0000313" key="2">
    <source>
        <dbReference type="EMBL" id="PPQ65165.1"/>
    </source>
</evidence>
<comment type="caution">
    <text evidence="2">The sequence shown here is derived from an EMBL/GenBank/DDBJ whole genome shotgun (WGS) entry which is preliminary data.</text>
</comment>
<gene>
    <name evidence="2" type="ORF">CVT24_011028</name>
</gene>
<dbReference type="EMBL" id="NHTK01006072">
    <property type="protein sequence ID" value="PPQ65165.1"/>
    <property type="molecule type" value="Genomic_DNA"/>
</dbReference>
<evidence type="ECO:0000259" key="1">
    <source>
        <dbReference type="PROSITE" id="PS50181"/>
    </source>
</evidence>
<dbReference type="STRING" id="181874.A0A409VFZ7"/>
<keyword evidence="3" id="KW-1185">Reference proteome</keyword>
<name>A0A409VFZ7_9AGAR</name>
<dbReference type="AlphaFoldDB" id="A0A409VFZ7"/>
<dbReference type="Gene3D" id="1.20.1280.50">
    <property type="match status" value="1"/>
</dbReference>
<sequence length="473" mass="53047">MPVSLPSDIYVQIFLHLDIPEILIIRTVCKEFQDLSYSRAIWRNRLQKRVIDAHIPTPGLQGQHLDSLTSQDLERLVQRALTLRKNWTAECPAAKRTADLPAVEPMHVISLDFVQHGGRSLLVSHRLSTSARPRVFHAHVWDLNVWPYKCIAERSWVQGEYRGKAVNISPAEGEAIMVVSNGENLEVLGLDSTTEDGFKVLRSVEAPAQPVQALSGSLALLRHTHEPNVLRLLDIVNGQTDLKLQSLTAEPVRDVIITAEFVLLLKGTSLEFYALPTGTSRQGTLEPLQNFQWPWRVDHAKMALQAFTHTTHVGAFPINIMIRFGSYFPWSINLLHRYELRINPAYDSSKQIDQGNAPYDLPPLLQETIASPIRLHATTDMVLGPYGTAVWIDSHTEDFFNHADRGQRLAGRLCPVRVGDGEEIELSDQVATSTASSLYGIQEEDSWLQVAIDEVEGRIAVGSPEKIMITEYI</sequence>
<protein>
    <recommendedName>
        <fullName evidence="1">F-box domain-containing protein</fullName>
    </recommendedName>
</protein>
<dbReference type="OrthoDB" id="3193353at2759"/>
<dbReference type="SUPFAM" id="SSF81383">
    <property type="entry name" value="F-box domain"/>
    <property type="match status" value="1"/>
</dbReference>
<proteinExistence type="predicted"/>
<dbReference type="PROSITE" id="PS50181">
    <property type="entry name" value="FBOX"/>
    <property type="match status" value="1"/>
</dbReference>
<dbReference type="Proteomes" id="UP000284842">
    <property type="component" value="Unassembled WGS sequence"/>
</dbReference>
<organism evidence="2 3">
    <name type="scientific">Panaeolus cyanescens</name>
    <dbReference type="NCBI Taxonomy" id="181874"/>
    <lineage>
        <taxon>Eukaryota</taxon>
        <taxon>Fungi</taxon>
        <taxon>Dikarya</taxon>
        <taxon>Basidiomycota</taxon>
        <taxon>Agaricomycotina</taxon>
        <taxon>Agaricomycetes</taxon>
        <taxon>Agaricomycetidae</taxon>
        <taxon>Agaricales</taxon>
        <taxon>Agaricineae</taxon>
        <taxon>Galeropsidaceae</taxon>
        <taxon>Panaeolus</taxon>
    </lineage>
</organism>
<dbReference type="InterPro" id="IPR036047">
    <property type="entry name" value="F-box-like_dom_sf"/>
</dbReference>
<dbReference type="Pfam" id="PF12937">
    <property type="entry name" value="F-box-like"/>
    <property type="match status" value="1"/>
</dbReference>
<accession>A0A409VFZ7</accession>
<dbReference type="SMART" id="SM00256">
    <property type="entry name" value="FBOX"/>
    <property type="match status" value="1"/>
</dbReference>
<feature type="domain" description="F-box" evidence="1">
    <location>
        <begin position="1"/>
        <end position="45"/>
    </location>
</feature>
<reference evidence="2 3" key="1">
    <citation type="journal article" date="2018" name="Evol. Lett.">
        <title>Horizontal gene cluster transfer increased hallucinogenic mushroom diversity.</title>
        <authorList>
            <person name="Reynolds H.T."/>
            <person name="Vijayakumar V."/>
            <person name="Gluck-Thaler E."/>
            <person name="Korotkin H.B."/>
            <person name="Matheny P.B."/>
            <person name="Slot J.C."/>
        </authorList>
    </citation>
    <scope>NUCLEOTIDE SEQUENCE [LARGE SCALE GENOMIC DNA]</scope>
    <source>
        <strain evidence="2 3">2629</strain>
    </source>
</reference>